<evidence type="ECO:0000313" key="6">
    <source>
        <dbReference type="Proteomes" id="UP000198284"/>
    </source>
</evidence>
<dbReference type="FunFam" id="2.40.30.170:FF:000010">
    <property type="entry name" value="Efflux RND transporter periplasmic adaptor subunit"/>
    <property type="match status" value="1"/>
</dbReference>
<dbReference type="RefSeq" id="WP_176442341.1">
    <property type="nucleotide sequence ID" value="NZ_FZOT01000002.1"/>
</dbReference>
<dbReference type="GO" id="GO:1990281">
    <property type="term" value="C:efflux pump complex"/>
    <property type="evidence" value="ECO:0007669"/>
    <property type="project" value="TreeGrafter"/>
</dbReference>
<evidence type="ECO:0000259" key="3">
    <source>
        <dbReference type="Pfam" id="PF25954"/>
    </source>
</evidence>
<dbReference type="Pfam" id="PF25989">
    <property type="entry name" value="YknX_C"/>
    <property type="match status" value="1"/>
</dbReference>
<dbReference type="PANTHER" id="PTHR30469:SF15">
    <property type="entry name" value="HLYD FAMILY OF SECRETION PROTEINS"/>
    <property type="match status" value="1"/>
</dbReference>
<feature type="domain" description="CusB-like beta-barrel" evidence="3">
    <location>
        <begin position="223"/>
        <end position="294"/>
    </location>
</feature>
<dbReference type="Gene3D" id="2.40.420.20">
    <property type="match status" value="1"/>
</dbReference>
<comment type="similarity">
    <text evidence="1">Belongs to the membrane fusion protein (MFP) (TC 8.A.1) family.</text>
</comment>
<feature type="domain" description="Multidrug resistance protein MdtA-like barrel-sandwich hybrid" evidence="2">
    <location>
        <begin position="75"/>
        <end position="212"/>
    </location>
</feature>
<evidence type="ECO:0000259" key="2">
    <source>
        <dbReference type="Pfam" id="PF25917"/>
    </source>
</evidence>
<protein>
    <submittedName>
        <fullName evidence="5">RND family efflux transporter, MFP subunit</fullName>
    </submittedName>
</protein>
<dbReference type="Gene3D" id="2.40.30.170">
    <property type="match status" value="1"/>
</dbReference>
<feature type="domain" description="YknX-like C-terminal permuted SH3-like" evidence="4">
    <location>
        <begin position="301"/>
        <end position="372"/>
    </location>
</feature>
<evidence type="ECO:0000256" key="1">
    <source>
        <dbReference type="ARBA" id="ARBA00009477"/>
    </source>
</evidence>
<dbReference type="Pfam" id="PF25917">
    <property type="entry name" value="BSH_RND"/>
    <property type="match status" value="1"/>
</dbReference>
<dbReference type="Pfam" id="PF25954">
    <property type="entry name" value="Beta-barrel_RND_2"/>
    <property type="match status" value="1"/>
</dbReference>
<dbReference type="InterPro" id="IPR058637">
    <property type="entry name" value="YknX-like_C"/>
</dbReference>
<name>A0A239ECJ8_9BURK</name>
<dbReference type="Gene3D" id="2.40.50.100">
    <property type="match status" value="1"/>
</dbReference>
<dbReference type="InterPro" id="IPR006143">
    <property type="entry name" value="RND_pump_MFP"/>
</dbReference>
<gene>
    <name evidence="5" type="ORF">SAMN06265795_102634</name>
</gene>
<dbReference type="EMBL" id="FZOT01000002">
    <property type="protein sequence ID" value="SNS42219.1"/>
    <property type="molecule type" value="Genomic_DNA"/>
</dbReference>
<dbReference type="InterPro" id="IPR058625">
    <property type="entry name" value="MdtA-like_BSH"/>
</dbReference>
<dbReference type="InterPro" id="IPR058792">
    <property type="entry name" value="Beta-barrel_RND_2"/>
</dbReference>
<keyword evidence="6" id="KW-1185">Reference proteome</keyword>
<dbReference type="AlphaFoldDB" id="A0A239ECJ8"/>
<dbReference type="NCBIfam" id="TIGR01730">
    <property type="entry name" value="RND_mfp"/>
    <property type="match status" value="1"/>
</dbReference>
<sequence length="396" mass="41309">MLKRRGTWIIIALALLLTGGGAAVMKKRQGAAQAAMPAAAPAPAALEFLPQDVAQAKRRDLRQILPLSGSLRAVNQASVKARVGGEVREVLVREGEPVKAGQVLVKMDATEYQARLDQARGALRAAEGQLDIAVKARDNNRTLMEKGFISKNAFENSASQFDIARANVASARGALDVAQKSLGDTVIKAPIGGIVSSRSVQPGEKVSPDNKLLDVVDLRQMELEAAVPAADILNVSLGQEVQLRIEGLAQPLPGKVARISPATQAGSRSILIYIQVDNPDGALRVGMFADARLTLARKAGVLTVPQSAVQSDAGSNYLYAIENGKLARKPVTLGARGDDGDGPAVEIASGLEDGATVVRTNLGNLQSGAPVRFARIGGQQREAAAPAAKAGAAQPQ</sequence>
<dbReference type="Proteomes" id="UP000198284">
    <property type="component" value="Unassembled WGS sequence"/>
</dbReference>
<evidence type="ECO:0000259" key="4">
    <source>
        <dbReference type="Pfam" id="PF25989"/>
    </source>
</evidence>
<evidence type="ECO:0000313" key="5">
    <source>
        <dbReference type="EMBL" id="SNS42219.1"/>
    </source>
</evidence>
<reference evidence="5 6" key="1">
    <citation type="submission" date="2017-06" db="EMBL/GenBank/DDBJ databases">
        <authorList>
            <person name="Kim H.J."/>
            <person name="Triplett B.A."/>
        </authorList>
    </citation>
    <scope>NUCLEOTIDE SEQUENCE [LARGE SCALE GENOMIC DNA]</scope>
    <source>
        <strain evidence="5 6">U15</strain>
    </source>
</reference>
<dbReference type="GO" id="GO:0015562">
    <property type="term" value="F:efflux transmembrane transporter activity"/>
    <property type="evidence" value="ECO:0007669"/>
    <property type="project" value="TreeGrafter"/>
</dbReference>
<dbReference type="SUPFAM" id="SSF111369">
    <property type="entry name" value="HlyD-like secretion proteins"/>
    <property type="match status" value="1"/>
</dbReference>
<dbReference type="Gene3D" id="1.10.287.470">
    <property type="entry name" value="Helix hairpin bin"/>
    <property type="match status" value="1"/>
</dbReference>
<proteinExistence type="inferred from homology"/>
<organism evidence="5 6">
    <name type="scientific">Noviherbaspirillum humi</name>
    <dbReference type="NCBI Taxonomy" id="1688639"/>
    <lineage>
        <taxon>Bacteria</taxon>
        <taxon>Pseudomonadati</taxon>
        <taxon>Pseudomonadota</taxon>
        <taxon>Betaproteobacteria</taxon>
        <taxon>Burkholderiales</taxon>
        <taxon>Oxalobacteraceae</taxon>
        <taxon>Noviherbaspirillum</taxon>
    </lineage>
</organism>
<dbReference type="PANTHER" id="PTHR30469">
    <property type="entry name" value="MULTIDRUG RESISTANCE PROTEIN MDTA"/>
    <property type="match status" value="1"/>
</dbReference>
<accession>A0A239ECJ8</accession>